<feature type="binding site" evidence="3">
    <location>
        <begin position="78"/>
        <end position="85"/>
    </location>
    <ligand>
        <name>ATP</name>
        <dbReference type="ChEBI" id="CHEBI:30616"/>
    </ligand>
</feature>
<dbReference type="SMART" id="SM00129">
    <property type="entry name" value="KISc"/>
    <property type="match status" value="1"/>
</dbReference>
<dbReference type="Proteomes" id="UP001334084">
    <property type="component" value="Chromosome 1"/>
</dbReference>
<evidence type="ECO:0000256" key="2">
    <source>
        <dbReference type="ARBA" id="ARBA00022840"/>
    </source>
</evidence>
<dbReference type="GO" id="GO:0005874">
    <property type="term" value="C:microtubule"/>
    <property type="evidence" value="ECO:0007669"/>
    <property type="project" value="UniProtKB-KW"/>
</dbReference>
<dbReference type="AlphaFoldDB" id="A0AAX4J897"/>
<gene>
    <name evidence="6" type="ORF">VNE69_01077</name>
</gene>
<evidence type="ECO:0000313" key="6">
    <source>
        <dbReference type="EMBL" id="WUR02138.1"/>
    </source>
</evidence>
<dbReference type="InterPro" id="IPR001752">
    <property type="entry name" value="Kinesin_motor_dom"/>
</dbReference>
<dbReference type="InterPro" id="IPR036961">
    <property type="entry name" value="Kinesin_motor_dom_sf"/>
</dbReference>
<dbReference type="Pfam" id="PF00225">
    <property type="entry name" value="Kinesin"/>
    <property type="match status" value="1"/>
</dbReference>
<dbReference type="InterPro" id="IPR027417">
    <property type="entry name" value="P-loop_NTPase"/>
</dbReference>
<dbReference type="KEGG" id="vnx:VNE69_01077"/>
<keyword evidence="7" id="KW-1185">Reference proteome</keyword>
<keyword evidence="2 3" id="KW-0067">ATP-binding</keyword>
<evidence type="ECO:0000256" key="4">
    <source>
        <dbReference type="RuleBase" id="RU000394"/>
    </source>
</evidence>
<dbReference type="PANTHER" id="PTHR24115">
    <property type="entry name" value="KINESIN-RELATED"/>
    <property type="match status" value="1"/>
</dbReference>
<evidence type="ECO:0000256" key="1">
    <source>
        <dbReference type="ARBA" id="ARBA00022741"/>
    </source>
</evidence>
<evidence type="ECO:0000256" key="3">
    <source>
        <dbReference type="PROSITE-ProRule" id="PRU00283"/>
    </source>
</evidence>
<keyword evidence="3 4" id="KW-0505">Motor protein</keyword>
<dbReference type="PRINTS" id="PR00380">
    <property type="entry name" value="KINESINHEAVY"/>
</dbReference>
<dbReference type="PROSITE" id="PS50067">
    <property type="entry name" value="KINESIN_MOTOR_2"/>
    <property type="match status" value="1"/>
</dbReference>
<reference evidence="6" key="1">
    <citation type="journal article" date="2024" name="BMC Genomics">
        <title>Functional annotation of a divergent genome using sequence and structure-based similarity.</title>
        <authorList>
            <person name="Svedberg D."/>
            <person name="Winiger R.R."/>
            <person name="Berg A."/>
            <person name="Sharma H."/>
            <person name="Tellgren-Roth C."/>
            <person name="Debrunner-Vossbrinck B.A."/>
            <person name="Vossbrinck C.R."/>
            <person name="Barandun J."/>
        </authorList>
    </citation>
    <scope>NUCLEOTIDE SEQUENCE</scope>
    <source>
        <strain evidence="6">Illinois isolate</strain>
    </source>
</reference>
<evidence type="ECO:0000259" key="5">
    <source>
        <dbReference type="PROSITE" id="PS50067"/>
    </source>
</evidence>
<proteinExistence type="inferred from homology"/>
<dbReference type="InterPro" id="IPR019821">
    <property type="entry name" value="Kinesin_motor_CS"/>
</dbReference>
<dbReference type="Gene3D" id="3.40.850.10">
    <property type="entry name" value="Kinesin motor domain"/>
    <property type="match status" value="1"/>
</dbReference>
<sequence>MLSSKIPIKAFIRIRSNMESFIHSEKTVKIITQNNQESEYTFDGVFSHTSTQQNIFNNIKPSLNKFREGFNTTIFCYGNTGAGKTHTMIGTDKDPGLVFNIVKDILKQDIFQMSYMEIYNEKIFDLLETKEVVIRENEGKIVISNLKKKEIKNYAEFKENFKIGNLNRKTAETKLNKTSSRSHSILQIILRNTKLYLIDLAGSENNRKTGNEGMRMVESNNINRSLFVLGQVVNSILNKNIRIPYRDSKLTRLLQDSLGGQSVCYIIANIIDEYEYLEETISTLKFASKSRKIINKGTNIQNREQQRYDLKSLTNIREQQRSLTNIREQQRSLTNIREGSYQINREGSYKINREDSILKDKTNKTFKTNKTNKTNKKIKEDSTFIIKSSFYDKPEILLTPNTQEKSYKAFLKRAEKYEKDGNLKKALDDYKTLKKIKDNEKIQEKIEEITEKMKKKKIIKIKITKRELLDILNSGNFLQIKKIKSVGDKRAQSVVDFINSGNFFENLDDLKLIFTEKVISSILASIDL</sequence>
<keyword evidence="1 3" id="KW-0547">Nucleotide-binding</keyword>
<dbReference type="GeneID" id="90539942"/>
<feature type="domain" description="Kinesin motor" evidence="5">
    <location>
        <begin position="7"/>
        <end position="293"/>
    </location>
</feature>
<dbReference type="InterPro" id="IPR027640">
    <property type="entry name" value="Kinesin-like_fam"/>
</dbReference>
<dbReference type="EMBL" id="CP142726">
    <property type="protein sequence ID" value="WUR02138.1"/>
    <property type="molecule type" value="Genomic_DNA"/>
</dbReference>
<evidence type="ECO:0000313" key="7">
    <source>
        <dbReference type="Proteomes" id="UP001334084"/>
    </source>
</evidence>
<name>A0AAX4J897_9MICR</name>
<protein>
    <recommendedName>
        <fullName evidence="4">Kinesin-like protein</fullName>
    </recommendedName>
</protein>
<dbReference type="GO" id="GO:0008017">
    <property type="term" value="F:microtubule binding"/>
    <property type="evidence" value="ECO:0007669"/>
    <property type="project" value="InterPro"/>
</dbReference>
<dbReference type="GO" id="GO:0007018">
    <property type="term" value="P:microtubule-based movement"/>
    <property type="evidence" value="ECO:0007669"/>
    <property type="project" value="InterPro"/>
</dbReference>
<dbReference type="SUPFAM" id="SSF52540">
    <property type="entry name" value="P-loop containing nucleoside triphosphate hydrolases"/>
    <property type="match status" value="1"/>
</dbReference>
<dbReference type="GO" id="GO:0016887">
    <property type="term" value="F:ATP hydrolysis activity"/>
    <property type="evidence" value="ECO:0007669"/>
    <property type="project" value="TreeGrafter"/>
</dbReference>
<dbReference type="GO" id="GO:0005524">
    <property type="term" value="F:ATP binding"/>
    <property type="evidence" value="ECO:0007669"/>
    <property type="project" value="UniProtKB-UniRule"/>
</dbReference>
<accession>A0AAX4J897</accession>
<dbReference type="GO" id="GO:0005871">
    <property type="term" value="C:kinesin complex"/>
    <property type="evidence" value="ECO:0007669"/>
    <property type="project" value="TreeGrafter"/>
</dbReference>
<keyword evidence="4" id="KW-0493">Microtubule</keyword>
<dbReference type="Gene3D" id="1.10.150.280">
    <property type="entry name" value="AF1531-like domain"/>
    <property type="match status" value="1"/>
</dbReference>
<comment type="similarity">
    <text evidence="3 4">Belongs to the TRAFAC class myosin-kinesin ATPase superfamily. Kinesin family.</text>
</comment>
<dbReference type="PANTHER" id="PTHR24115:SF1000">
    <property type="entry name" value="KINESIN-LIKE PROTEIN KIF22"/>
    <property type="match status" value="1"/>
</dbReference>
<dbReference type="RefSeq" id="XP_065328283.1">
    <property type="nucleotide sequence ID" value="XM_065472211.1"/>
</dbReference>
<dbReference type="PROSITE" id="PS00411">
    <property type="entry name" value="KINESIN_MOTOR_1"/>
    <property type="match status" value="1"/>
</dbReference>
<dbReference type="GO" id="GO:0008574">
    <property type="term" value="F:plus-end-directed microtubule motor activity"/>
    <property type="evidence" value="ECO:0007669"/>
    <property type="project" value="TreeGrafter"/>
</dbReference>
<organism evidence="6 7">
    <name type="scientific">Vairimorpha necatrix</name>
    <dbReference type="NCBI Taxonomy" id="6039"/>
    <lineage>
        <taxon>Eukaryota</taxon>
        <taxon>Fungi</taxon>
        <taxon>Fungi incertae sedis</taxon>
        <taxon>Microsporidia</taxon>
        <taxon>Nosematidae</taxon>
        <taxon>Vairimorpha</taxon>
    </lineage>
</organism>